<evidence type="ECO:0000256" key="2">
    <source>
        <dbReference type="ARBA" id="ARBA00001946"/>
    </source>
</evidence>
<dbReference type="Gene3D" id="3.90.79.10">
    <property type="entry name" value="Nucleoside Triphosphate Pyrophosphohydrolase"/>
    <property type="match status" value="1"/>
</dbReference>
<organism evidence="9 10">
    <name type="scientific">Thiopseudomonas denitrificans</name>
    <dbReference type="NCBI Taxonomy" id="1501432"/>
    <lineage>
        <taxon>Bacteria</taxon>
        <taxon>Pseudomonadati</taxon>
        <taxon>Pseudomonadota</taxon>
        <taxon>Gammaproteobacteria</taxon>
        <taxon>Pseudomonadales</taxon>
        <taxon>Pseudomonadaceae</taxon>
        <taxon>Thiopseudomonas</taxon>
    </lineage>
</organism>
<accession>A0A4R6TXI7</accession>
<proteinExistence type="inferred from homology"/>
<evidence type="ECO:0000256" key="1">
    <source>
        <dbReference type="ARBA" id="ARBA00000847"/>
    </source>
</evidence>
<dbReference type="CDD" id="cd03424">
    <property type="entry name" value="NUDIX_ADPRase_Nudt5_UGPPase_Nudt14"/>
    <property type="match status" value="1"/>
</dbReference>
<evidence type="ECO:0000256" key="7">
    <source>
        <dbReference type="ARBA" id="ARBA00032272"/>
    </source>
</evidence>
<feature type="domain" description="Nudix hydrolase" evidence="8">
    <location>
        <begin position="39"/>
        <end position="174"/>
    </location>
</feature>
<dbReference type="Pfam" id="PF00293">
    <property type="entry name" value="NUDIX"/>
    <property type="match status" value="1"/>
</dbReference>
<dbReference type="PROSITE" id="PS51462">
    <property type="entry name" value="NUDIX"/>
    <property type="match status" value="1"/>
</dbReference>
<dbReference type="InterPro" id="IPR000086">
    <property type="entry name" value="NUDIX_hydrolase_dom"/>
</dbReference>
<name>A0A4R6TXI7_9GAMM</name>
<dbReference type="PANTHER" id="PTHR11839:SF18">
    <property type="entry name" value="NUDIX HYDROLASE DOMAIN-CONTAINING PROTEIN"/>
    <property type="match status" value="1"/>
</dbReference>
<comment type="similarity">
    <text evidence="3">Belongs to the Nudix hydrolase family. NudK subfamily.</text>
</comment>
<evidence type="ECO:0000259" key="8">
    <source>
        <dbReference type="PROSITE" id="PS51462"/>
    </source>
</evidence>
<dbReference type="GO" id="GO:0005829">
    <property type="term" value="C:cytosol"/>
    <property type="evidence" value="ECO:0007669"/>
    <property type="project" value="TreeGrafter"/>
</dbReference>
<dbReference type="PANTHER" id="PTHR11839">
    <property type="entry name" value="UDP/ADP-SUGAR PYROPHOSPHATASE"/>
    <property type="match status" value="1"/>
</dbReference>
<dbReference type="GO" id="GO:0016787">
    <property type="term" value="F:hydrolase activity"/>
    <property type="evidence" value="ECO:0007669"/>
    <property type="project" value="UniProtKB-KW"/>
</dbReference>
<keyword evidence="10" id="KW-1185">Reference proteome</keyword>
<gene>
    <name evidence="9" type="ORF">DFQ45_104180</name>
</gene>
<dbReference type="FunFam" id="3.90.79.10:FF:000024">
    <property type="entry name" value="ADP-ribose pyrophosphatase"/>
    <property type="match status" value="1"/>
</dbReference>
<evidence type="ECO:0000256" key="3">
    <source>
        <dbReference type="ARBA" id="ARBA00007275"/>
    </source>
</evidence>
<dbReference type="Proteomes" id="UP000294575">
    <property type="component" value="Unassembled WGS sequence"/>
</dbReference>
<evidence type="ECO:0000256" key="4">
    <source>
        <dbReference type="ARBA" id="ARBA00016377"/>
    </source>
</evidence>
<dbReference type="EMBL" id="SNYK01000004">
    <property type="protein sequence ID" value="TDQ38600.1"/>
    <property type="molecule type" value="Genomic_DNA"/>
</dbReference>
<keyword evidence="5" id="KW-0378">Hydrolase</keyword>
<dbReference type="InterPro" id="IPR015797">
    <property type="entry name" value="NUDIX_hydrolase-like_dom_sf"/>
</dbReference>
<comment type="cofactor">
    <cofactor evidence="2">
        <name>Mg(2+)</name>
        <dbReference type="ChEBI" id="CHEBI:18420"/>
    </cofactor>
</comment>
<comment type="caution">
    <text evidence="9">The sequence shown here is derived from an EMBL/GenBank/DDBJ whole genome shotgun (WGS) entry which is preliminary data.</text>
</comment>
<dbReference type="GO" id="GO:0019693">
    <property type="term" value="P:ribose phosphate metabolic process"/>
    <property type="evidence" value="ECO:0007669"/>
    <property type="project" value="TreeGrafter"/>
</dbReference>
<evidence type="ECO:0000313" key="9">
    <source>
        <dbReference type="EMBL" id="TDQ38600.1"/>
    </source>
</evidence>
<dbReference type="OrthoDB" id="7066556at2"/>
<protein>
    <recommendedName>
        <fullName evidence="4">GDP-mannose pyrophosphatase</fullName>
    </recommendedName>
    <alternativeName>
        <fullName evidence="6">GDP-mannose hydrolase</fullName>
    </alternativeName>
    <alternativeName>
        <fullName evidence="7">GDPMK</fullName>
    </alternativeName>
</protein>
<evidence type="ECO:0000256" key="6">
    <source>
        <dbReference type="ARBA" id="ARBA00032162"/>
    </source>
</evidence>
<dbReference type="GO" id="GO:0006753">
    <property type="term" value="P:nucleoside phosphate metabolic process"/>
    <property type="evidence" value="ECO:0007669"/>
    <property type="project" value="TreeGrafter"/>
</dbReference>
<evidence type="ECO:0000313" key="10">
    <source>
        <dbReference type="Proteomes" id="UP000294575"/>
    </source>
</evidence>
<sequence length="185" mass="20143">MNLTETRVNSATRFTGNIINVRVDQVRLPDGRLADRECVQHPGGAAVLAVTPQQQVILVRQHRYVCGRDMLELPAGKLDAGEEPAGCALRELAEETPYTAGSVQLVHAFYSTPGFCNEKIYLFWAQDVEANSQAVPDDGELLELVLLDAQQVREALAQQRIEDGKTLVALYWWLAGGAGGGTLPA</sequence>
<dbReference type="AlphaFoldDB" id="A0A4R6TXI7"/>
<evidence type="ECO:0000256" key="5">
    <source>
        <dbReference type="ARBA" id="ARBA00022801"/>
    </source>
</evidence>
<reference evidence="9 10" key="1">
    <citation type="submission" date="2019-03" db="EMBL/GenBank/DDBJ databases">
        <title>Genomic Encyclopedia of Type Strains, Phase IV (KMG-IV): sequencing the most valuable type-strain genomes for metagenomic binning, comparative biology and taxonomic classification.</title>
        <authorList>
            <person name="Goeker M."/>
        </authorList>
    </citation>
    <scope>NUCLEOTIDE SEQUENCE [LARGE SCALE GENOMIC DNA]</scope>
    <source>
        <strain evidence="9 10">DSM 28679</strain>
    </source>
</reference>
<dbReference type="SUPFAM" id="SSF55811">
    <property type="entry name" value="Nudix"/>
    <property type="match status" value="1"/>
</dbReference>
<dbReference type="RefSeq" id="WP_101496309.1">
    <property type="nucleotide sequence ID" value="NZ_LNJZ01000005.1"/>
</dbReference>
<comment type="catalytic activity">
    <reaction evidence="1">
        <text>GDP-alpha-D-mannose + H2O = alpha-D-mannose 1-phosphate + GMP + 2 H(+)</text>
        <dbReference type="Rhea" id="RHEA:27978"/>
        <dbReference type="ChEBI" id="CHEBI:15377"/>
        <dbReference type="ChEBI" id="CHEBI:15378"/>
        <dbReference type="ChEBI" id="CHEBI:57527"/>
        <dbReference type="ChEBI" id="CHEBI:58115"/>
        <dbReference type="ChEBI" id="CHEBI:58409"/>
    </reaction>
</comment>